<evidence type="ECO:0000256" key="1">
    <source>
        <dbReference type="SAM" id="MobiDB-lite"/>
    </source>
</evidence>
<dbReference type="Proteomes" id="UP000801492">
    <property type="component" value="Unassembled WGS sequence"/>
</dbReference>
<feature type="region of interest" description="Disordered" evidence="1">
    <location>
        <begin position="187"/>
        <end position="251"/>
    </location>
</feature>
<proteinExistence type="predicted"/>
<sequence>MDIEDYDTKIKSLLEDPEYQPMTMVPTTYAEKTTKTKIKNSPIDEETQLQVIPREKSSRCPKFYGLPKIHKESVPLRPIVSSIGSPLQLLARYLAKQLQPHAEEVESYVKNASHFVELLKKETVQPDHLLVNFDVVSLFTNVPVDETLEIIRRKYKPPDHIIDLTKHCLKNTYFIYKDQLMGSPLSAKTKRYQKSGPHYSKADSPRETSVRRSNLRNQRQKKKQKTSRQSLLTIGKRDHGQNKQNPEETQD</sequence>
<evidence type="ECO:0000313" key="3">
    <source>
        <dbReference type="Proteomes" id="UP000801492"/>
    </source>
</evidence>
<protein>
    <recommendedName>
        <fullName evidence="4">Reverse transcriptase domain-containing protein</fullName>
    </recommendedName>
</protein>
<evidence type="ECO:0008006" key="4">
    <source>
        <dbReference type="Google" id="ProtNLM"/>
    </source>
</evidence>
<feature type="compositionally biased region" description="Basic and acidic residues" evidence="1">
    <location>
        <begin position="200"/>
        <end position="210"/>
    </location>
</feature>
<keyword evidence="3" id="KW-1185">Reference proteome</keyword>
<dbReference type="AlphaFoldDB" id="A0A8K0D4W5"/>
<name>A0A8K0D4W5_IGNLU</name>
<dbReference type="EMBL" id="VTPC01005231">
    <property type="protein sequence ID" value="KAF2896257.1"/>
    <property type="molecule type" value="Genomic_DNA"/>
</dbReference>
<reference evidence="2" key="1">
    <citation type="submission" date="2019-08" db="EMBL/GenBank/DDBJ databases">
        <title>The genome of the North American firefly Photinus pyralis.</title>
        <authorList>
            <consortium name="Photinus pyralis genome working group"/>
            <person name="Fallon T.R."/>
            <person name="Sander Lower S.E."/>
            <person name="Weng J.-K."/>
        </authorList>
    </citation>
    <scope>NUCLEOTIDE SEQUENCE</scope>
    <source>
        <strain evidence="2">TRF0915ILg1</strain>
        <tissue evidence="2">Whole body</tissue>
    </source>
</reference>
<gene>
    <name evidence="2" type="ORF">ILUMI_09918</name>
</gene>
<dbReference type="PANTHER" id="PTHR21301:SF10">
    <property type="entry name" value="REVERSE TRANSCRIPTASE DOMAIN-CONTAINING PROTEIN"/>
    <property type="match status" value="1"/>
</dbReference>
<organism evidence="2 3">
    <name type="scientific">Ignelater luminosus</name>
    <name type="common">Cucubano</name>
    <name type="synonym">Pyrophorus luminosus</name>
    <dbReference type="NCBI Taxonomy" id="2038154"/>
    <lineage>
        <taxon>Eukaryota</taxon>
        <taxon>Metazoa</taxon>
        <taxon>Ecdysozoa</taxon>
        <taxon>Arthropoda</taxon>
        <taxon>Hexapoda</taxon>
        <taxon>Insecta</taxon>
        <taxon>Pterygota</taxon>
        <taxon>Neoptera</taxon>
        <taxon>Endopterygota</taxon>
        <taxon>Coleoptera</taxon>
        <taxon>Polyphaga</taxon>
        <taxon>Elateriformia</taxon>
        <taxon>Elateroidea</taxon>
        <taxon>Elateridae</taxon>
        <taxon>Agrypninae</taxon>
        <taxon>Pyrophorini</taxon>
        <taxon>Ignelater</taxon>
    </lineage>
</organism>
<dbReference type="OrthoDB" id="10058657at2759"/>
<dbReference type="PANTHER" id="PTHR21301">
    <property type="entry name" value="REVERSE TRANSCRIPTASE"/>
    <property type="match status" value="1"/>
</dbReference>
<accession>A0A8K0D4W5</accession>
<comment type="caution">
    <text evidence="2">The sequence shown here is derived from an EMBL/GenBank/DDBJ whole genome shotgun (WGS) entry which is preliminary data.</text>
</comment>
<evidence type="ECO:0000313" key="2">
    <source>
        <dbReference type="EMBL" id="KAF2896257.1"/>
    </source>
</evidence>